<name>A0A9W8JN57_9AGAR</name>
<proteinExistence type="predicted"/>
<keyword evidence="2" id="KW-1185">Reference proteome</keyword>
<reference evidence="1" key="1">
    <citation type="submission" date="2022-07" db="EMBL/GenBank/DDBJ databases">
        <title>Genome Sequence of Agrocybe chaxingu.</title>
        <authorList>
            <person name="Buettner E."/>
        </authorList>
    </citation>
    <scope>NUCLEOTIDE SEQUENCE</scope>
    <source>
        <strain evidence="1">MP-N11</strain>
    </source>
</reference>
<dbReference type="OrthoDB" id="21449at2759"/>
<sequence length="84" mass="9501">MTPEEIILHTLFESGTSKIQDLERYISDDIERYGTRLGELEKKLVGAYRETTAGEAGDDETGLFEEEEEEESGALALCVLFFKH</sequence>
<dbReference type="EMBL" id="JANKHO010004325">
    <property type="protein sequence ID" value="KAJ3477377.1"/>
    <property type="molecule type" value="Genomic_DNA"/>
</dbReference>
<comment type="caution">
    <text evidence="1">The sequence shown here is derived from an EMBL/GenBank/DDBJ whole genome shotgun (WGS) entry which is preliminary data.</text>
</comment>
<gene>
    <name evidence="1" type="ORF">NLJ89_g12420</name>
</gene>
<organism evidence="1 2">
    <name type="scientific">Agrocybe chaxingu</name>
    <dbReference type="NCBI Taxonomy" id="84603"/>
    <lineage>
        <taxon>Eukaryota</taxon>
        <taxon>Fungi</taxon>
        <taxon>Dikarya</taxon>
        <taxon>Basidiomycota</taxon>
        <taxon>Agaricomycotina</taxon>
        <taxon>Agaricomycetes</taxon>
        <taxon>Agaricomycetidae</taxon>
        <taxon>Agaricales</taxon>
        <taxon>Agaricineae</taxon>
        <taxon>Strophariaceae</taxon>
        <taxon>Agrocybe</taxon>
    </lineage>
</organism>
<accession>A0A9W8JN57</accession>
<dbReference type="Proteomes" id="UP001148786">
    <property type="component" value="Unassembled WGS sequence"/>
</dbReference>
<evidence type="ECO:0000313" key="1">
    <source>
        <dbReference type="EMBL" id="KAJ3477377.1"/>
    </source>
</evidence>
<protein>
    <submittedName>
        <fullName evidence="1">Uncharacterized protein</fullName>
    </submittedName>
</protein>
<evidence type="ECO:0000313" key="2">
    <source>
        <dbReference type="Proteomes" id="UP001148786"/>
    </source>
</evidence>
<dbReference type="AlphaFoldDB" id="A0A9W8JN57"/>